<dbReference type="EMBL" id="JARJLG010000162">
    <property type="protein sequence ID" value="KAJ7734335.1"/>
    <property type="molecule type" value="Genomic_DNA"/>
</dbReference>
<feature type="region of interest" description="Disordered" evidence="1">
    <location>
        <begin position="250"/>
        <end position="288"/>
    </location>
</feature>
<protein>
    <submittedName>
        <fullName evidence="2">Uncharacterized protein</fullName>
    </submittedName>
</protein>
<feature type="region of interest" description="Disordered" evidence="1">
    <location>
        <begin position="1"/>
        <end position="101"/>
    </location>
</feature>
<feature type="region of interest" description="Disordered" evidence="1">
    <location>
        <begin position="122"/>
        <end position="189"/>
    </location>
</feature>
<proteinExistence type="predicted"/>
<sequence>MSKHNSAVHGFTTGARQTARGGLQQGPEEERERYDRHGTPRCAHTPSSAVGARGGVRVGDVRRRRGRARHSHDHRGKIVVRRGRRRGPRRRHRSRRGSLRRRRRYDCRRGWYDGRRRWCDRREERARRRAQQRFGGARRRHRRLGAARRAHGRCGAASGRHRRQDGARRRTCSRRSGGGRGRGSRASAAGLRETCWAGARSGGERSVLEEVRAGPGGLVRARRKVVGRVRAGGRQWRAGLVRRGAVDVGVDGSSGCSRRGRGQCQSHGDGSSNDHHMQMRTHGGLKEE</sequence>
<comment type="caution">
    <text evidence="2">The sequence shown here is derived from an EMBL/GenBank/DDBJ whole genome shotgun (WGS) entry which is preliminary data.</text>
</comment>
<dbReference type="Proteomes" id="UP001215280">
    <property type="component" value="Unassembled WGS sequence"/>
</dbReference>
<feature type="compositionally biased region" description="Basic and acidic residues" evidence="1">
    <location>
        <begin position="28"/>
        <end position="38"/>
    </location>
</feature>
<feature type="compositionally biased region" description="Basic residues" evidence="1">
    <location>
        <begin position="159"/>
        <end position="173"/>
    </location>
</feature>
<evidence type="ECO:0000256" key="1">
    <source>
        <dbReference type="SAM" id="MobiDB-lite"/>
    </source>
</evidence>
<dbReference type="AlphaFoldDB" id="A0AAD7I5C9"/>
<name>A0AAD7I5C9_9AGAR</name>
<organism evidence="2 3">
    <name type="scientific">Mycena maculata</name>
    <dbReference type="NCBI Taxonomy" id="230809"/>
    <lineage>
        <taxon>Eukaryota</taxon>
        <taxon>Fungi</taxon>
        <taxon>Dikarya</taxon>
        <taxon>Basidiomycota</taxon>
        <taxon>Agaricomycotina</taxon>
        <taxon>Agaricomycetes</taxon>
        <taxon>Agaricomycetidae</taxon>
        <taxon>Agaricales</taxon>
        <taxon>Marasmiineae</taxon>
        <taxon>Mycenaceae</taxon>
        <taxon>Mycena</taxon>
    </lineage>
</organism>
<accession>A0AAD7I5C9</accession>
<reference evidence="2" key="1">
    <citation type="submission" date="2023-03" db="EMBL/GenBank/DDBJ databases">
        <title>Massive genome expansion in bonnet fungi (Mycena s.s.) driven by repeated elements and novel gene families across ecological guilds.</title>
        <authorList>
            <consortium name="Lawrence Berkeley National Laboratory"/>
            <person name="Harder C.B."/>
            <person name="Miyauchi S."/>
            <person name="Viragh M."/>
            <person name="Kuo A."/>
            <person name="Thoen E."/>
            <person name="Andreopoulos B."/>
            <person name="Lu D."/>
            <person name="Skrede I."/>
            <person name="Drula E."/>
            <person name="Henrissat B."/>
            <person name="Morin E."/>
            <person name="Kohler A."/>
            <person name="Barry K."/>
            <person name="LaButti K."/>
            <person name="Morin E."/>
            <person name="Salamov A."/>
            <person name="Lipzen A."/>
            <person name="Mereny Z."/>
            <person name="Hegedus B."/>
            <person name="Baldrian P."/>
            <person name="Stursova M."/>
            <person name="Weitz H."/>
            <person name="Taylor A."/>
            <person name="Grigoriev I.V."/>
            <person name="Nagy L.G."/>
            <person name="Martin F."/>
            <person name="Kauserud H."/>
        </authorList>
    </citation>
    <scope>NUCLEOTIDE SEQUENCE</scope>
    <source>
        <strain evidence="2">CBHHK188m</strain>
    </source>
</reference>
<feature type="compositionally biased region" description="Basic residues" evidence="1">
    <location>
        <begin position="62"/>
        <end position="101"/>
    </location>
</feature>
<feature type="compositionally biased region" description="Low complexity" evidence="1">
    <location>
        <begin position="250"/>
        <end position="266"/>
    </location>
</feature>
<evidence type="ECO:0000313" key="3">
    <source>
        <dbReference type="Proteomes" id="UP001215280"/>
    </source>
</evidence>
<gene>
    <name evidence="2" type="ORF">DFH07DRAFT_844861</name>
</gene>
<evidence type="ECO:0000313" key="2">
    <source>
        <dbReference type="EMBL" id="KAJ7734335.1"/>
    </source>
</evidence>
<keyword evidence="3" id="KW-1185">Reference proteome</keyword>
<feature type="compositionally biased region" description="Basic residues" evidence="1">
    <location>
        <begin position="127"/>
        <end position="152"/>
    </location>
</feature>